<protein>
    <submittedName>
        <fullName evidence="1">Uncharacterized protein</fullName>
    </submittedName>
</protein>
<evidence type="ECO:0000313" key="1">
    <source>
        <dbReference type="EMBL" id="EAZ93736.1"/>
    </source>
</evidence>
<comment type="caution">
    <text evidence="1">The sequence shown here is derived from an EMBL/GenBank/DDBJ whole genome shotgun (WGS) entry which is preliminary data.</text>
</comment>
<reference evidence="1 2" key="1">
    <citation type="submission" date="2007-03" db="EMBL/GenBank/DDBJ databases">
        <authorList>
            <person name="Stal L."/>
            <person name="Ferriera S."/>
            <person name="Johnson J."/>
            <person name="Kravitz S."/>
            <person name="Beeson K."/>
            <person name="Sutton G."/>
            <person name="Rogers Y.-H."/>
            <person name="Friedman R."/>
            <person name="Frazier M."/>
            <person name="Venter J.C."/>
        </authorList>
    </citation>
    <scope>NUCLEOTIDE SEQUENCE [LARGE SCALE GENOMIC DNA]</scope>
    <source>
        <strain evidence="1 2">CCY0110</strain>
    </source>
</reference>
<sequence length="24" mass="2912">MFKIETYNLGNSDVFRRTIRNSYS</sequence>
<accession>A3IIV4</accession>
<organism evidence="1 2">
    <name type="scientific">Crocosphaera chwakensis CCY0110</name>
    <dbReference type="NCBI Taxonomy" id="391612"/>
    <lineage>
        <taxon>Bacteria</taxon>
        <taxon>Bacillati</taxon>
        <taxon>Cyanobacteriota</taxon>
        <taxon>Cyanophyceae</taxon>
        <taxon>Oscillatoriophycideae</taxon>
        <taxon>Chroococcales</taxon>
        <taxon>Aphanothecaceae</taxon>
        <taxon>Crocosphaera</taxon>
        <taxon>Crocosphaera chwakensis</taxon>
    </lineage>
</organism>
<evidence type="ECO:0000313" key="2">
    <source>
        <dbReference type="Proteomes" id="UP000003781"/>
    </source>
</evidence>
<gene>
    <name evidence="1" type="ORF">CY0110_18112</name>
</gene>
<name>A3IIV4_9CHRO</name>
<dbReference type="AlphaFoldDB" id="A3IIV4"/>
<dbReference type="EMBL" id="AAXW01000002">
    <property type="protein sequence ID" value="EAZ93736.1"/>
    <property type="molecule type" value="Genomic_DNA"/>
</dbReference>
<dbReference type="Proteomes" id="UP000003781">
    <property type="component" value="Unassembled WGS sequence"/>
</dbReference>
<proteinExistence type="predicted"/>
<keyword evidence="2" id="KW-1185">Reference proteome</keyword>